<evidence type="ECO:0000256" key="5">
    <source>
        <dbReference type="ARBA" id="ARBA00023136"/>
    </source>
</evidence>
<dbReference type="PRINTS" id="PR00237">
    <property type="entry name" value="GPCRRHODOPSN"/>
</dbReference>
<evidence type="ECO:0000256" key="3">
    <source>
        <dbReference type="ARBA" id="ARBA00022692"/>
    </source>
</evidence>
<dbReference type="GO" id="GO:0032870">
    <property type="term" value="P:cellular response to hormone stimulus"/>
    <property type="evidence" value="ECO:0007669"/>
    <property type="project" value="TreeGrafter"/>
</dbReference>
<evidence type="ECO:0000256" key="4">
    <source>
        <dbReference type="ARBA" id="ARBA00022989"/>
    </source>
</evidence>
<feature type="transmembrane region" description="Helical" evidence="8">
    <location>
        <begin position="6"/>
        <end position="28"/>
    </location>
</feature>
<dbReference type="GO" id="GO:0042277">
    <property type="term" value="F:peptide binding"/>
    <property type="evidence" value="ECO:0007669"/>
    <property type="project" value="TreeGrafter"/>
</dbReference>
<dbReference type="EMBL" id="JAIWYP010000009">
    <property type="protein sequence ID" value="KAH3768845.1"/>
    <property type="molecule type" value="Genomic_DNA"/>
</dbReference>
<dbReference type="Proteomes" id="UP000828390">
    <property type="component" value="Unassembled WGS sequence"/>
</dbReference>
<dbReference type="PANTHER" id="PTHR24241">
    <property type="entry name" value="NEUROPEPTIDE RECEPTOR-RELATED G-PROTEIN COUPLED RECEPTOR"/>
    <property type="match status" value="1"/>
</dbReference>
<evidence type="ECO:0000256" key="8">
    <source>
        <dbReference type="SAM" id="Phobius"/>
    </source>
</evidence>
<dbReference type="GO" id="GO:0004930">
    <property type="term" value="F:G protein-coupled receptor activity"/>
    <property type="evidence" value="ECO:0007669"/>
    <property type="project" value="InterPro"/>
</dbReference>
<keyword evidence="3 8" id="KW-0812">Transmembrane</keyword>
<reference evidence="10" key="2">
    <citation type="submission" date="2020-11" db="EMBL/GenBank/DDBJ databases">
        <authorList>
            <person name="McCartney M.A."/>
            <person name="Auch B."/>
            <person name="Kono T."/>
            <person name="Mallez S."/>
            <person name="Becker A."/>
            <person name="Gohl D.M."/>
            <person name="Silverstein K.A.T."/>
            <person name="Koren S."/>
            <person name="Bechman K.B."/>
            <person name="Herman A."/>
            <person name="Abrahante J.E."/>
            <person name="Garbe J."/>
        </authorList>
    </citation>
    <scope>NUCLEOTIDE SEQUENCE</scope>
    <source>
        <strain evidence="10">Duluth1</strain>
        <tissue evidence="10">Whole animal</tissue>
    </source>
</reference>
<keyword evidence="2" id="KW-1003">Cell membrane</keyword>
<evidence type="ECO:0000256" key="6">
    <source>
        <dbReference type="ARBA" id="ARBA00023170"/>
    </source>
</evidence>
<keyword evidence="4 8" id="KW-1133">Transmembrane helix</keyword>
<keyword evidence="6" id="KW-0675">Receptor</keyword>
<sequence length="251" mass="28365">MGIKLTLYFLMVFLVFCISTIAVVFSYVKVSKAVANSEDKIIRRQVANAEQGRNLDNISYKRCFFWICACICSRGKKIAPSGTRVTDPNEIRTTTATASISLQLSEKMSNTPKVPSSDNGVRNSHSRVALSVRTSIQTTSTSVDHANNHQASRSHGHQFYAQGRPRGIRRKSMRTTGISFIVCAVFVISWLPPWICFFIALNPPFIKIPTMARFMLFGKMTYLLNTVVNPLVYTLFSTRFRQQIKRLFKCS</sequence>
<comment type="caution">
    <text evidence="10">The sequence shown here is derived from an EMBL/GenBank/DDBJ whole genome shotgun (WGS) entry which is preliminary data.</text>
</comment>
<feature type="domain" description="G-protein coupled receptors family 1 profile" evidence="9">
    <location>
        <begin position="1"/>
        <end position="233"/>
    </location>
</feature>
<dbReference type="InterPro" id="IPR017452">
    <property type="entry name" value="GPCR_Rhodpsn_7TM"/>
</dbReference>
<accession>A0A9D4ICK1</accession>
<protein>
    <recommendedName>
        <fullName evidence="9">G-protein coupled receptors family 1 profile domain-containing protein</fullName>
    </recommendedName>
</protein>
<evidence type="ECO:0000259" key="9">
    <source>
        <dbReference type="PROSITE" id="PS50262"/>
    </source>
</evidence>
<dbReference type="Pfam" id="PF00001">
    <property type="entry name" value="7tm_1"/>
    <property type="match status" value="1"/>
</dbReference>
<dbReference type="PANTHER" id="PTHR24241:SF76">
    <property type="entry name" value="NEUROPEPTIDE SIFAMIDE RECEPTOR"/>
    <property type="match status" value="1"/>
</dbReference>
<comment type="subcellular location">
    <subcellularLocation>
        <location evidence="1">Cell membrane</location>
        <topology evidence="1">Multi-pass membrane protein</topology>
    </subcellularLocation>
</comment>
<proteinExistence type="predicted"/>
<dbReference type="SUPFAM" id="SSF81321">
    <property type="entry name" value="Family A G protein-coupled receptor-like"/>
    <property type="match status" value="1"/>
</dbReference>
<feature type="transmembrane region" description="Helical" evidence="8">
    <location>
        <begin position="178"/>
        <end position="200"/>
    </location>
</feature>
<organism evidence="10 11">
    <name type="scientific">Dreissena polymorpha</name>
    <name type="common">Zebra mussel</name>
    <name type="synonym">Mytilus polymorpha</name>
    <dbReference type="NCBI Taxonomy" id="45954"/>
    <lineage>
        <taxon>Eukaryota</taxon>
        <taxon>Metazoa</taxon>
        <taxon>Spiralia</taxon>
        <taxon>Lophotrochozoa</taxon>
        <taxon>Mollusca</taxon>
        <taxon>Bivalvia</taxon>
        <taxon>Autobranchia</taxon>
        <taxon>Heteroconchia</taxon>
        <taxon>Euheterodonta</taxon>
        <taxon>Imparidentia</taxon>
        <taxon>Neoheterodontei</taxon>
        <taxon>Myida</taxon>
        <taxon>Dreissenoidea</taxon>
        <taxon>Dreissenidae</taxon>
        <taxon>Dreissena</taxon>
    </lineage>
</organism>
<name>A0A9D4ICK1_DREPO</name>
<evidence type="ECO:0000313" key="10">
    <source>
        <dbReference type="EMBL" id="KAH3768845.1"/>
    </source>
</evidence>
<keyword evidence="5 8" id="KW-0472">Membrane</keyword>
<feature type="region of interest" description="Disordered" evidence="7">
    <location>
        <begin position="139"/>
        <end position="166"/>
    </location>
</feature>
<evidence type="ECO:0000256" key="2">
    <source>
        <dbReference type="ARBA" id="ARBA00022475"/>
    </source>
</evidence>
<dbReference type="GO" id="GO:0005886">
    <property type="term" value="C:plasma membrane"/>
    <property type="evidence" value="ECO:0007669"/>
    <property type="project" value="UniProtKB-SubCell"/>
</dbReference>
<dbReference type="InterPro" id="IPR000276">
    <property type="entry name" value="GPCR_Rhodpsn"/>
</dbReference>
<gene>
    <name evidence="10" type="ORF">DPMN_170061</name>
</gene>
<evidence type="ECO:0000256" key="7">
    <source>
        <dbReference type="SAM" id="MobiDB-lite"/>
    </source>
</evidence>
<feature type="transmembrane region" description="Helical" evidence="8">
    <location>
        <begin position="220"/>
        <end position="236"/>
    </location>
</feature>
<dbReference type="PROSITE" id="PS50262">
    <property type="entry name" value="G_PROTEIN_RECEP_F1_2"/>
    <property type="match status" value="1"/>
</dbReference>
<keyword evidence="11" id="KW-1185">Reference proteome</keyword>
<evidence type="ECO:0000256" key="1">
    <source>
        <dbReference type="ARBA" id="ARBA00004651"/>
    </source>
</evidence>
<feature type="compositionally biased region" description="Polar residues" evidence="7">
    <location>
        <begin position="139"/>
        <end position="153"/>
    </location>
</feature>
<dbReference type="AlphaFoldDB" id="A0A9D4ICK1"/>
<dbReference type="Gene3D" id="1.20.1070.10">
    <property type="entry name" value="Rhodopsin 7-helix transmembrane proteins"/>
    <property type="match status" value="1"/>
</dbReference>
<reference evidence="10" key="1">
    <citation type="journal article" date="2019" name="bioRxiv">
        <title>The Genome of the Zebra Mussel, Dreissena polymorpha: A Resource for Invasive Species Research.</title>
        <authorList>
            <person name="McCartney M.A."/>
            <person name="Auch B."/>
            <person name="Kono T."/>
            <person name="Mallez S."/>
            <person name="Zhang Y."/>
            <person name="Obille A."/>
            <person name="Becker A."/>
            <person name="Abrahante J.E."/>
            <person name="Garbe J."/>
            <person name="Badalamenti J.P."/>
            <person name="Herman A."/>
            <person name="Mangelson H."/>
            <person name="Liachko I."/>
            <person name="Sullivan S."/>
            <person name="Sone E.D."/>
            <person name="Koren S."/>
            <person name="Silverstein K.A.T."/>
            <person name="Beckman K.B."/>
            <person name="Gohl D.M."/>
        </authorList>
    </citation>
    <scope>NUCLEOTIDE SEQUENCE</scope>
    <source>
        <strain evidence="10">Duluth1</strain>
        <tissue evidence="10">Whole animal</tissue>
    </source>
</reference>
<evidence type="ECO:0000313" key="11">
    <source>
        <dbReference type="Proteomes" id="UP000828390"/>
    </source>
</evidence>